<evidence type="ECO:0000259" key="2">
    <source>
        <dbReference type="Pfam" id="PF13581"/>
    </source>
</evidence>
<dbReference type="CDD" id="cd16936">
    <property type="entry name" value="HATPase_RsbW-like"/>
    <property type="match status" value="1"/>
</dbReference>
<evidence type="ECO:0000259" key="3">
    <source>
        <dbReference type="Pfam" id="PF14417"/>
    </source>
</evidence>
<keyword evidence="1" id="KW-0808">Transferase</keyword>
<keyword evidence="1" id="KW-0723">Serine/threonine-protein kinase</keyword>
<dbReference type="InterPro" id="IPR050267">
    <property type="entry name" value="Anti-sigma-factor_SerPK"/>
</dbReference>
<gene>
    <name evidence="4" type="ORF">FB388_5091</name>
</gene>
<dbReference type="NCBIfam" id="NF041045">
    <property type="entry name" value="RsbA_anti_sig"/>
    <property type="match status" value="1"/>
</dbReference>
<dbReference type="EMBL" id="VFPH01000002">
    <property type="protein sequence ID" value="TQM37872.1"/>
    <property type="molecule type" value="Genomic_DNA"/>
</dbReference>
<name>A0A543FVN3_9PSEU</name>
<sequence>MSVLASSPSPAGLEPFRHPALFYRGMDEYLAGTLPFIEEGLAAGEPVAVAVPGAQLEALRAGLGAAAPRVRLLDMTRAGRNPGRILPGVLFAFADEHRDAEFVRIIGEPIWAGRSEVEYPACVQHEALINHAFTGRSVEILCPYDVAALPADVLEDAERTHPTLIDPAGPRYSSRYAPDDVLADYNRALSAPPEAPTLLVDAPTLASARAFALAEARRAGLEPDRADDFELAVNELVTNSIEHARSRSVLRVWVEDGHLVGEASDTGRLDDLLAGRRPAPPEQSRGRGLLLVNHLADLVRIHRSARGTTIRIYMKL</sequence>
<dbReference type="GO" id="GO:0004674">
    <property type="term" value="F:protein serine/threonine kinase activity"/>
    <property type="evidence" value="ECO:0007669"/>
    <property type="project" value="UniProtKB-KW"/>
</dbReference>
<dbReference type="Proteomes" id="UP000319818">
    <property type="component" value="Unassembled WGS sequence"/>
</dbReference>
<feature type="domain" description="MEDS" evidence="3">
    <location>
        <begin position="17"/>
        <end position="162"/>
    </location>
</feature>
<protein>
    <submittedName>
        <fullName evidence="4">Anti-sigma regulatory factor (Ser/Thr protein kinase)</fullName>
    </submittedName>
</protein>
<dbReference type="InterPro" id="IPR047718">
    <property type="entry name" value="RsbA-like_anti_sig"/>
</dbReference>
<dbReference type="SUPFAM" id="SSF55874">
    <property type="entry name" value="ATPase domain of HSP90 chaperone/DNA topoisomerase II/histidine kinase"/>
    <property type="match status" value="1"/>
</dbReference>
<dbReference type="Pfam" id="PF14417">
    <property type="entry name" value="MEDS"/>
    <property type="match status" value="1"/>
</dbReference>
<dbReference type="Gene3D" id="3.30.565.10">
    <property type="entry name" value="Histidine kinase-like ATPase, C-terminal domain"/>
    <property type="match status" value="1"/>
</dbReference>
<dbReference type="InterPro" id="IPR003594">
    <property type="entry name" value="HATPase_dom"/>
</dbReference>
<organism evidence="4 5">
    <name type="scientific">Pseudonocardia cypriaca</name>
    <dbReference type="NCBI Taxonomy" id="882449"/>
    <lineage>
        <taxon>Bacteria</taxon>
        <taxon>Bacillati</taxon>
        <taxon>Actinomycetota</taxon>
        <taxon>Actinomycetes</taxon>
        <taxon>Pseudonocardiales</taxon>
        <taxon>Pseudonocardiaceae</taxon>
        <taxon>Pseudonocardia</taxon>
    </lineage>
</organism>
<feature type="domain" description="Histidine kinase/HSP90-like ATPase" evidence="2">
    <location>
        <begin position="204"/>
        <end position="313"/>
    </location>
</feature>
<proteinExistence type="predicted"/>
<dbReference type="PANTHER" id="PTHR35526">
    <property type="entry name" value="ANTI-SIGMA-F FACTOR RSBW-RELATED"/>
    <property type="match status" value="1"/>
</dbReference>
<evidence type="ECO:0000256" key="1">
    <source>
        <dbReference type="ARBA" id="ARBA00022527"/>
    </source>
</evidence>
<dbReference type="PANTHER" id="PTHR35526:SF3">
    <property type="entry name" value="ANTI-SIGMA-F FACTOR RSBW"/>
    <property type="match status" value="1"/>
</dbReference>
<accession>A0A543FVN3</accession>
<evidence type="ECO:0000313" key="5">
    <source>
        <dbReference type="Proteomes" id="UP000319818"/>
    </source>
</evidence>
<dbReference type="InterPro" id="IPR036890">
    <property type="entry name" value="HATPase_C_sf"/>
</dbReference>
<keyword evidence="1" id="KW-0418">Kinase</keyword>
<comment type="caution">
    <text evidence="4">The sequence shown here is derived from an EMBL/GenBank/DDBJ whole genome shotgun (WGS) entry which is preliminary data.</text>
</comment>
<dbReference type="AlphaFoldDB" id="A0A543FVN3"/>
<dbReference type="Pfam" id="PF13581">
    <property type="entry name" value="HATPase_c_2"/>
    <property type="match status" value="1"/>
</dbReference>
<evidence type="ECO:0000313" key="4">
    <source>
        <dbReference type="EMBL" id="TQM37872.1"/>
    </source>
</evidence>
<dbReference type="InterPro" id="IPR025847">
    <property type="entry name" value="MEDS_domain"/>
</dbReference>
<reference evidence="4 5" key="1">
    <citation type="submission" date="2019-06" db="EMBL/GenBank/DDBJ databases">
        <title>Sequencing the genomes of 1000 actinobacteria strains.</title>
        <authorList>
            <person name="Klenk H.-P."/>
        </authorList>
    </citation>
    <scope>NUCLEOTIDE SEQUENCE [LARGE SCALE GENOMIC DNA]</scope>
    <source>
        <strain evidence="4 5">DSM 45511</strain>
    </source>
</reference>
<keyword evidence="5" id="KW-1185">Reference proteome</keyword>